<evidence type="ECO:0000256" key="2">
    <source>
        <dbReference type="ARBA" id="ARBA00023315"/>
    </source>
</evidence>
<dbReference type="GO" id="GO:0016746">
    <property type="term" value="F:acyltransferase activity"/>
    <property type="evidence" value="ECO:0007669"/>
    <property type="project" value="UniProtKB-KW"/>
</dbReference>
<evidence type="ECO:0000313" key="5">
    <source>
        <dbReference type="Proteomes" id="UP001595872"/>
    </source>
</evidence>
<sequence length="149" mass="16039">MRSLDLADPAVLRTVWEIQRAAYAVEAELIGFDGIPGLHESMAELRRCGEHFLGGEDESGIAGAVSWNVLDVGVIEICRLVVHPRAHRLGLASALLDALDAQMKPRRTIVSTGTGNGPALALYQRRGFVPVGERTIAEGVTVTSLERIV</sequence>
<dbReference type="SUPFAM" id="SSF55729">
    <property type="entry name" value="Acyl-CoA N-acyltransferases (Nat)"/>
    <property type="match status" value="1"/>
</dbReference>
<gene>
    <name evidence="4" type="ORF">ACFPCY_42185</name>
</gene>
<keyword evidence="1 4" id="KW-0808">Transferase</keyword>
<dbReference type="PROSITE" id="PS51186">
    <property type="entry name" value="GNAT"/>
    <property type="match status" value="1"/>
</dbReference>
<keyword evidence="2 4" id="KW-0012">Acyltransferase</keyword>
<protein>
    <submittedName>
        <fullName evidence="4">GNAT family N-acetyltransferase</fullName>
        <ecNumber evidence="4">2.3.1.-</ecNumber>
    </submittedName>
</protein>
<feature type="domain" description="N-acetyltransferase" evidence="3">
    <location>
        <begin position="10"/>
        <end position="148"/>
    </location>
</feature>
<name>A0ABV9UG77_9ACTN</name>
<dbReference type="EC" id="2.3.1.-" evidence="4"/>
<dbReference type="Proteomes" id="UP001595872">
    <property type="component" value="Unassembled WGS sequence"/>
</dbReference>
<keyword evidence="5" id="KW-1185">Reference proteome</keyword>
<comment type="caution">
    <text evidence="4">The sequence shown here is derived from an EMBL/GenBank/DDBJ whole genome shotgun (WGS) entry which is preliminary data.</text>
</comment>
<dbReference type="InterPro" id="IPR000182">
    <property type="entry name" value="GNAT_dom"/>
</dbReference>
<dbReference type="CDD" id="cd04301">
    <property type="entry name" value="NAT_SF"/>
    <property type="match status" value="1"/>
</dbReference>
<dbReference type="Pfam" id="PF00583">
    <property type="entry name" value="Acetyltransf_1"/>
    <property type="match status" value="1"/>
</dbReference>
<dbReference type="EMBL" id="JBHSIT010000022">
    <property type="protein sequence ID" value="MFC4913956.1"/>
    <property type="molecule type" value="Genomic_DNA"/>
</dbReference>
<reference evidence="5" key="1">
    <citation type="journal article" date="2019" name="Int. J. Syst. Evol. Microbiol.">
        <title>The Global Catalogue of Microorganisms (GCM) 10K type strain sequencing project: providing services to taxonomists for standard genome sequencing and annotation.</title>
        <authorList>
            <consortium name="The Broad Institute Genomics Platform"/>
            <consortium name="The Broad Institute Genome Sequencing Center for Infectious Disease"/>
            <person name="Wu L."/>
            <person name="Ma J."/>
        </authorList>
    </citation>
    <scope>NUCLEOTIDE SEQUENCE [LARGE SCALE GENOMIC DNA]</scope>
    <source>
        <strain evidence="5">KLKA75</strain>
    </source>
</reference>
<dbReference type="Gene3D" id="3.40.630.30">
    <property type="match status" value="1"/>
</dbReference>
<proteinExistence type="predicted"/>
<evidence type="ECO:0000259" key="3">
    <source>
        <dbReference type="PROSITE" id="PS51186"/>
    </source>
</evidence>
<organism evidence="4 5">
    <name type="scientific">Actinomadura gamaensis</name>
    <dbReference type="NCBI Taxonomy" id="1763541"/>
    <lineage>
        <taxon>Bacteria</taxon>
        <taxon>Bacillati</taxon>
        <taxon>Actinomycetota</taxon>
        <taxon>Actinomycetes</taxon>
        <taxon>Streptosporangiales</taxon>
        <taxon>Thermomonosporaceae</taxon>
        <taxon>Actinomadura</taxon>
    </lineage>
</organism>
<evidence type="ECO:0000313" key="4">
    <source>
        <dbReference type="EMBL" id="MFC4913956.1"/>
    </source>
</evidence>
<accession>A0ABV9UG77</accession>
<evidence type="ECO:0000256" key="1">
    <source>
        <dbReference type="ARBA" id="ARBA00022679"/>
    </source>
</evidence>
<dbReference type="PANTHER" id="PTHR43877:SF2">
    <property type="entry name" value="AMINOALKYLPHOSPHONATE N-ACETYLTRANSFERASE-RELATED"/>
    <property type="match status" value="1"/>
</dbReference>
<dbReference type="RefSeq" id="WP_378265387.1">
    <property type="nucleotide sequence ID" value="NZ_JBHSIT010000022.1"/>
</dbReference>
<dbReference type="InterPro" id="IPR016181">
    <property type="entry name" value="Acyl_CoA_acyltransferase"/>
</dbReference>
<dbReference type="PANTHER" id="PTHR43877">
    <property type="entry name" value="AMINOALKYLPHOSPHONATE N-ACETYLTRANSFERASE-RELATED-RELATED"/>
    <property type="match status" value="1"/>
</dbReference>
<dbReference type="InterPro" id="IPR050832">
    <property type="entry name" value="Bact_Acetyltransf"/>
</dbReference>